<keyword evidence="1" id="KW-0472">Membrane</keyword>
<dbReference type="AlphaFoldDB" id="A0A1M7FNG7"/>
<organism evidence="2 3">
    <name type="scientific">Flavobacterium saccharophilum</name>
    <dbReference type="NCBI Taxonomy" id="29534"/>
    <lineage>
        <taxon>Bacteria</taxon>
        <taxon>Pseudomonadati</taxon>
        <taxon>Bacteroidota</taxon>
        <taxon>Flavobacteriia</taxon>
        <taxon>Flavobacteriales</taxon>
        <taxon>Flavobacteriaceae</taxon>
        <taxon>Flavobacterium</taxon>
    </lineage>
</organism>
<evidence type="ECO:0000256" key="1">
    <source>
        <dbReference type="SAM" id="Phobius"/>
    </source>
</evidence>
<dbReference type="EMBL" id="FRBY01000003">
    <property type="protein sequence ID" value="SHM05249.1"/>
    <property type="molecule type" value="Genomic_DNA"/>
</dbReference>
<dbReference type="OrthoDB" id="1260072at2"/>
<dbReference type="RefSeq" id="WP_072972224.1">
    <property type="nucleotide sequence ID" value="NZ_FRBY01000003.1"/>
</dbReference>
<keyword evidence="1" id="KW-0812">Transmembrane</keyword>
<dbReference type="Proteomes" id="UP000184121">
    <property type="component" value="Unassembled WGS sequence"/>
</dbReference>
<gene>
    <name evidence="2" type="ORF">SAMN05444366_2186</name>
</gene>
<sequence length="185" mass="21127">MKYNNPDAFAEESETEYETRKSIESQSATGFMFGIGGLLFLAFKIAVIFGIYFYAGFMLSKKLCGEDTGQFRIWALTLLFTYLIFCIIYFFKGIVIGLRAKKSNLWIVPWAVCLLVCCIAPALIVKSFVAAMLNLKEKQDLAYSVISWFVFVLSAIYIYGIYRFKTANAPRLLYWSYAFGLRVSL</sequence>
<feature type="transmembrane region" description="Helical" evidence="1">
    <location>
        <begin position="107"/>
        <end position="129"/>
    </location>
</feature>
<protein>
    <submittedName>
        <fullName evidence="2">Uncharacterized protein</fullName>
    </submittedName>
</protein>
<reference evidence="3" key="1">
    <citation type="submission" date="2016-11" db="EMBL/GenBank/DDBJ databases">
        <authorList>
            <person name="Varghese N."/>
            <person name="Submissions S."/>
        </authorList>
    </citation>
    <scope>NUCLEOTIDE SEQUENCE [LARGE SCALE GENOMIC DNA]</scope>
    <source>
        <strain evidence="3">DSM 1811</strain>
    </source>
</reference>
<accession>A0A1M7FNG7</accession>
<keyword evidence="3" id="KW-1185">Reference proteome</keyword>
<feature type="transmembrane region" description="Helical" evidence="1">
    <location>
        <begin position="141"/>
        <end position="162"/>
    </location>
</feature>
<feature type="transmembrane region" description="Helical" evidence="1">
    <location>
        <begin position="30"/>
        <end position="53"/>
    </location>
</feature>
<proteinExistence type="predicted"/>
<name>A0A1M7FNG7_9FLAO</name>
<evidence type="ECO:0000313" key="3">
    <source>
        <dbReference type="Proteomes" id="UP000184121"/>
    </source>
</evidence>
<keyword evidence="1" id="KW-1133">Transmembrane helix</keyword>
<evidence type="ECO:0000313" key="2">
    <source>
        <dbReference type="EMBL" id="SHM05249.1"/>
    </source>
</evidence>
<feature type="transmembrane region" description="Helical" evidence="1">
    <location>
        <begin position="73"/>
        <end position="95"/>
    </location>
</feature>